<keyword evidence="4" id="KW-1185">Reference proteome</keyword>
<dbReference type="AlphaFoldDB" id="A0A2K1KFB5"/>
<dbReference type="Proteomes" id="UP000006727">
    <property type="component" value="Chromosome 6"/>
</dbReference>
<feature type="domain" description="COI1 F-box" evidence="1">
    <location>
        <begin position="12"/>
        <end position="49"/>
    </location>
</feature>
<dbReference type="Pfam" id="PF18511">
    <property type="entry name" value="F-box_5"/>
    <property type="match status" value="1"/>
</dbReference>
<dbReference type="Gramene" id="Pp3c6_11940V3.1">
    <property type="protein sequence ID" value="Pp3c6_11940V3.1"/>
    <property type="gene ID" value="Pp3c6_11940"/>
</dbReference>
<dbReference type="PANTHER" id="PTHR13318:SF41">
    <property type="entry name" value="F-BOX_LRR-REPEAT PROTEIN 4"/>
    <property type="match status" value="1"/>
</dbReference>
<dbReference type="SUPFAM" id="SSF52047">
    <property type="entry name" value="RNI-like"/>
    <property type="match status" value="1"/>
</dbReference>
<evidence type="ECO:0000259" key="1">
    <source>
        <dbReference type="Pfam" id="PF18511"/>
    </source>
</evidence>
<dbReference type="InterPro" id="IPR041567">
    <property type="entry name" value="COI1_F-box"/>
</dbReference>
<gene>
    <name evidence="2" type="ORF">PHYPA_008842</name>
</gene>
<accession>A0A2K1KFB5</accession>
<dbReference type="InterPro" id="IPR036047">
    <property type="entry name" value="F-box-like_dom_sf"/>
</dbReference>
<dbReference type="SMART" id="SM00367">
    <property type="entry name" value="LRR_CC"/>
    <property type="match status" value="5"/>
</dbReference>
<organism evidence="2">
    <name type="scientific">Physcomitrium patens</name>
    <name type="common">Spreading-leaved earth moss</name>
    <name type="synonym">Physcomitrella patens</name>
    <dbReference type="NCBI Taxonomy" id="3218"/>
    <lineage>
        <taxon>Eukaryota</taxon>
        <taxon>Viridiplantae</taxon>
        <taxon>Streptophyta</taxon>
        <taxon>Embryophyta</taxon>
        <taxon>Bryophyta</taxon>
        <taxon>Bryophytina</taxon>
        <taxon>Bryopsida</taxon>
        <taxon>Funariidae</taxon>
        <taxon>Funariales</taxon>
        <taxon>Funariaceae</taxon>
        <taxon>Physcomitrium</taxon>
    </lineage>
</organism>
<sequence>MVKGQDLINLLPDEKLIEIMKYVDGRGNDRDACLLVCKRWRMLESVCRQSLILGMMWQSDAYLAKMVQRFPNLRQVCVDKKLLVLGKAVGMTLLSKTRRSGHRVIMNCEDDSNDNGLTKGCLRLESLSLMWCSAVLSHDLVNLANACSGLKVLDLYVYNHVYNQTSINIDIVGITEGCGKLLQSLRIAACARITNVVLKAVETNYNMLKKFTLDSEYIEMDGVLVIGRGCEGLQVVGHNCPLLETLALHGFQKFTDRQVSYSHNLSLLAIGGGYKKLRKVTLSDSCYVGDRSLVAIDGGCLQLEALEINRCHNIGTAWLQAVGRSCR</sequence>
<dbReference type="InParanoid" id="A0A2K1KFB5"/>
<name>A0A2K1KFB5_PHYPA</name>
<dbReference type="PaxDb" id="3218-PP1S113_193V6.1"/>
<evidence type="ECO:0000313" key="3">
    <source>
        <dbReference type="EnsemblPlants" id="Pp3c6_11940V3.1"/>
    </source>
</evidence>
<evidence type="ECO:0000313" key="2">
    <source>
        <dbReference type="EMBL" id="PNR52468.1"/>
    </source>
</evidence>
<dbReference type="CDD" id="cd22159">
    <property type="entry name" value="F-box_AtTIR1-like"/>
    <property type="match status" value="1"/>
</dbReference>
<dbReference type="InterPro" id="IPR032675">
    <property type="entry name" value="LRR_dom_sf"/>
</dbReference>
<dbReference type="PANTHER" id="PTHR13318">
    <property type="entry name" value="PARTNER OF PAIRED, ISOFORM B-RELATED"/>
    <property type="match status" value="1"/>
</dbReference>
<dbReference type="InterPro" id="IPR006553">
    <property type="entry name" value="Leu-rich_rpt_Cys-con_subtyp"/>
</dbReference>
<dbReference type="Gene3D" id="3.80.10.10">
    <property type="entry name" value="Ribonuclease Inhibitor"/>
    <property type="match status" value="2"/>
</dbReference>
<reference evidence="2 4" key="2">
    <citation type="journal article" date="2018" name="Plant J.">
        <title>The Physcomitrella patens chromosome-scale assembly reveals moss genome structure and evolution.</title>
        <authorList>
            <person name="Lang D."/>
            <person name="Ullrich K.K."/>
            <person name="Murat F."/>
            <person name="Fuchs J."/>
            <person name="Jenkins J."/>
            <person name="Haas F.B."/>
            <person name="Piednoel M."/>
            <person name="Gundlach H."/>
            <person name="Van Bel M."/>
            <person name="Meyberg R."/>
            <person name="Vives C."/>
            <person name="Morata J."/>
            <person name="Symeonidi A."/>
            <person name="Hiss M."/>
            <person name="Muchero W."/>
            <person name="Kamisugi Y."/>
            <person name="Saleh O."/>
            <person name="Blanc G."/>
            <person name="Decker E.L."/>
            <person name="van Gessel N."/>
            <person name="Grimwood J."/>
            <person name="Hayes R.D."/>
            <person name="Graham S.W."/>
            <person name="Gunter L.E."/>
            <person name="McDaniel S.F."/>
            <person name="Hoernstein S.N.W."/>
            <person name="Larsson A."/>
            <person name="Li F.W."/>
            <person name="Perroud P.F."/>
            <person name="Phillips J."/>
            <person name="Ranjan P."/>
            <person name="Rokshar D.S."/>
            <person name="Rothfels C.J."/>
            <person name="Schneider L."/>
            <person name="Shu S."/>
            <person name="Stevenson D.W."/>
            <person name="Thummler F."/>
            <person name="Tillich M."/>
            <person name="Villarreal Aguilar J.C."/>
            <person name="Widiez T."/>
            <person name="Wong G.K."/>
            <person name="Wymore A."/>
            <person name="Zhang Y."/>
            <person name="Zimmer A.D."/>
            <person name="Quatrano R.S."/>
            <person name="Mayer K.F.X."/>
            <person name="Goodstein D."/>
            <person name="Casacuberta J.M."/>
            <person name="Vandepoele K."/>
            <person name="Reski R."/>
            <person name="Cuming A.C."/>
            <person name="Tuskan G.A."/>
            <person name="Maumus F."/>
            <person name="Salse J."/>
            <person name="Schmutz J."/>
            <person name="Rensing S.A."/>
        </authorList>
    </citation>
    <scope>NUCLEOTIDE SEQUENCE [LARGE SCALE GENOMIC DNA]</scope>
    <source>
        <strain evidence="3 4">cv. Gransden 2004</strain>
    </source>
</reference>
<dbReference type="Gene3D" id="1.20.1280.50">
    <property type="match status" value="1"/>
</dbReference>
<dbReference type="SUPFAM" id="SSF81383">
    <property type="entry name" value="F-box domain"/>
    <property type="match status" value="1"/>
</dbReference>
<protein>
    <recommendedName>
        <fullName evidence="1">COI1 F-box domain-containing protein</fullName>
    </recommendedName>
</protein>
<dbReference type="EnsemblPlants" id="Pp3c6_11940V3.1">
    <property type="protein sequence ID" value="Pp3c6_11940V3.1"/>
    <property type="gene ID" value="Pp3c6_11940"/>
</dbReference>
<proteinExistence type="predicted"/>
<reference evidence="3" key="3">
    <citation type="submission" date="2020-12" db="UniProtKB">
        <authorList>
            <consortium name="EnsemblPlants"/>
        </authorList>
    </citation>
    <scope>IDENTIFICATION</scope>
</reference>
<reference evidence="2 4" key="1">
    <citation type="journal article" date="2008" name="Science">
        <title>The Physcomitrella genome reveals evolutionary insights into the conquest of land by plants.</title>
        <authorList>
            <person name="Rensing S."/>
            <person name="Lang D."/>
            <person name="Zimmer A."/>
            <person name="Terry A."/>
            <person name="Salamov A."/>
            <person name="Shapiro H."/>
            <person name="Nishiyama T."/>
            <person name="Perroud P.-F."/>
            <person name="Lindquist E."/>
            <person name="Kamisugi Y."/>
            <person name="Tanahashi T."/>
            <person name="Sakakibara K."/>
            <person name="Fujita T."/>
            <person name="Oishi K."/>
            <person name="Shin-I T."/>
            <person name="Kuroki Y."/>
            <person name="Toyoda A."/>
            <person name="Suzuki Y."/>
            <person name="Hashimoto A."/>
            <person name="Yamaguchi K."/>
            <person name="Sugano A."/>
            <person name="Kohara Y."/>
            <person name="Fujiyama A."/>
            <person name="Anterola A."/>
            <person name="Aoki S."/>
            <person name="Ashton N."/>
            <person name="Barbazuk W.B."/>
            <person name="Barker E."/>
            <person name="Bennetzen J."/>
            <person name="Bezanilla M."/>
            <person name="Blankenship R."/>
            <person name="Cho S.H."/>
            <person name="Dutcher S."/>
            <person name="Estelle M."/>
            <person name="Fawcett J.A."/>
            <person name="Gundlach H."/>
            <person name="Hanada K."/>
            <person name="Heyl A."/>
            <person name="Hicks K.A."/>
            <person name="Hugh J."/>
            <person name="Lohr M."/>
            <person name="Mayer K."/>
            <person name="Melkozernov A."/>
            <person name="Murata T."/>
            <person name="Nelson D."/>
            <person name="Pils B."/>
            <person name="Prigge M."/>
            <person name="Reiss B."/>
            <person name="Renner T."/>
            <person name="Rombauts S."/>
            <person name="Rushton P."/>
            <person name="Sanderfoot A."/>
            <person name="Schween G."/>
            <person name="Shiu S.-H."/>
            <person name="Stueber K."/>
            <person name="Theodoulou F.L."/>
            <person name="Tu H."/>
            <person name="Van de Peer Y."/>
            <person name="Verrier P.J."/>
            <person name="Waters E."/>
            <person name="Wood A."/>
            <person name="Yang L."/>
            <person name="Cove D."/>
            <person name="Cuming A."/>
            <person name="Hasebe M."/>
            <person name="Lucas S."/>
            <person name="Mishler D.B."/>
            <person name="Reski R."/>
            <person name="Grigoriev I."/>
            <person name="Quatrano R.S."/>
            <person name="Boore J.L."/>
        </authorList>
    </citation>
    <scope>NUCLEOTIDE SEQUENCE [LARGE SCALE GENOMIC DNA]</scope>
    <source>
        <strain evidence="3 4">cv. Gransden 2004</strain>
    </source>
</reference>
<dbReference type="EMBL" id="ABEU02000006">
    <property type="protein sequence ID" value="PNR52468.1"/>
    <property type="molecule type" value="Genomic_DNA"/>
</dbReference>
<evidence type="ECO:0000313" key="4">
    <source>
        <dbReference type="Proteomes" id="UP000006727"/>
    </source>
</evidence>